<name>A0A0C2YV17_PARME</name>
<dbReference type="STRING" id="272627.CCC_02418"/>
<organism evidence="1 2">
    <name type="scientific">Paramagnetospirillum magnetotacticum MS-1</name>
    <dbReference type="NCBI Taxonomy" id="272627"/>
    <lineage>
        <taxon>Bacteria</taxon>
        <taxon>Pseudomonadati</taxon>
        <taxon>Pseudomonadota</taxon>
        <taxon>Alphaproteobacteria</taxon>
        <taxon>Rhodospirillales</taxon>
        <taxon>Magnetospirillaceae</taxon>
        <taxon>Paramagnetospirillum</taxon>
    </lineage>
</organism>
<reference evidence="1 2" key="1">
    <citation type="submission" date="2015-01" db="EMBL/GenBank/DDBJ databases">
        <title>Genome Sequence of Magnetospirillum magnetotacticum Strain MS-1.</title>
        <authorList>
            <person name="Marinov G.K."/>
            <person name="Smalley M.D."/>
            <person name="DeSalvo G."/>
        </authorList>
    </citation>
    <scope>NUCLEOTIDE SEQUENCE [LARGE SCALE GENOMIC DNA]</scope>
    <source>
        <strain evidence="1 2">MS-1</strain>
    </source>
</reference>
<gene>
    <name evidence="1" type="ORF">CCC_02418</name>
</gene>
<evidence type="ECO:0000313" key="2">
    <source>
        <dbReference type="Proteomes" id="UP000031971"/>
    </source>
</evidence>
<proteinExistence type="predicted"/>
<keyword evidence="2" id="KW-1185">Reference proteome</keyword>
<dbReference type="RefSeq" id="WP_009867215.1">
    <property type="nucleotide sequence ID" value="NZ_JXSL01000027.1"/>
</dbReference>
<sequence length="103" mass="11422">MSDKDKTVAQMSRSELMDLLKRFAGLPPPSGYDQDDWDDWLVASVLQRCRRDAGNDDLGAANAIKMLAPLKFFPQLLPHLESQLGRGLTAEELAPAAALRKKK</sequence>
<protein>
    <submittedName>
        <fullName evidence="1">Uncharacterized protein</fullName>
    </submittedName>
</protein>
<comment type="caution">
    <text evidence="1">The sequence shown here is derived from an EMBL/GenBank/DDBJ whole genome shotgun (WGS) entry which is preliminary data.</text>
</comment>
<dbReference type="Proteomes" id="UP000031971">
    <property type="component" value="Unassembled WGS sequence"/>
</dbReference>
<accession>A0A0C2YV17</accession>
<dbReference type="AlphaFoldDB" id="A0A0C2YV17"/>
<evidence type="ECO:0000313" key="1">
    <source>
        <dbReference type="EMBL" id="KIL98968.1"/>
    </source>
</evidence>
<dbReference type="EMBL" id="JXSL01000027">
    <property type="protein sequence ID" value="KIL98968.1"/>
    <property type="molecule type" value="Genomic_DNA"/>
</dbReference>